<name>A0A4R8DRW7_9BACT</name>
<dbReference type="OrthoDB" id="978645at2"/>
<proteinExistence type="predicted"/>
<sequence>MKHCLVLCLLALCCTLVLPVAAQSFDDTYQNAVGIHFGWWRGVALSLKHFINDDAALEARASLWKYGGEVCVLYQFYGDVPDIDGLRWYAGGGAHVGQYNLAWAKYNPSELNRWYLGPDGVAGMDYKFQGAPIDMSFDVQPRMYFPVGWVDLWGGIGVRFAF</sequence>
<evidence type="ECO:0000256" key="1">
    <source>
        <dbReference type="SAM" id="SignalP"/>
    </source>
</evidence>
<dbReference type="RefSeq" id="WP_133993130.1">
    <property type="nucleotide sequence ID" value="NZ_SODV01000001.1"/>
</dbReference>
<dbReference type="EMBL" id="SODV01000001">
    <property type="protein sequence ID" value="TDX00974.1"/>
    <property type="molecule type" value="Genomic_DNA"/>
</dbReference>
<protein>
    <recommendedName>
        <fullName evidence="4">DUF3575 domain-containing protein</fullName>
    </recommendedName>
</protein>
<evidence type="ECO:0000313" key="3">
    <source>
        <dbReference type="Proteomes" id="UP000294498"/>
    </source>
</evidence>
<comment type="caution">
    <text evidence="2">The sequence shown here is derived from an EMBL/GenBank/DDBJ whole genome shotgun (WGS) entry which is preliminary data.</text>
</comment>
<feature type="chain" id="PRO_5020400058" description="DUF3575 domain-containing protein" evidence="1">
    <location>
        <begin position="23"/>
        <end position="162"/>
    </location>
</feature>
<keyword evidence="3" id="KW-1185">Reference proteome</keyword>
<organism evidence="2 3">
    <name type="scientific">Dinghuibacter silviterrae</name>
    <dbReference type="NCBI Taxonomy" id="1539049"/>
    <lineage>
        <taxon>Bacteria</taxon>
        <taxon>Pseudomonadati</taxon>
        <taxon>Bacteroidota</taxon>
        <taxon>Chitinophagia</taxon>
        <taxon>Chitinophagales</taxon>
        <taxon>Chitinophagaceae</taxon>
        <taxon>Dinghuibacter</taxon>
    </lineage>
</organism>
<reference evidence="2 3" key="1">
    <citation type="submission" date="2019-03" db="EMBL/GenBank/DDBJ databases">
        <title>Genomic Encyclopedia of Type Strains, Phase IV (KMG-IV): sequencing the most valuable type-strain genomes for metagenomic binning, comparative biology and taxonomic classification.</title>
        <authorList>
            <person name="Goeker M."/>
        </authorList>
    </citation>
    <scope>NUCLEOTIDE SEQUENCE [LARGE SCALE GENOMIC DNA]</scope>
    <source>
        <strain evidence="2 3">DSM 100059</strain>
    </source>
</reference>
<dbReference type="AlphaFoldDB" id="A0A4R8DRW7"/>
<keyword evidence="1" id="KW-0732">Signal</keyword>
<dbReference type="Proteomes" id="UP000294498">
    <property type="component" value="Unassembled WGS sequence"/>
</dbReference>
<gene>
    <name evidence="2" type="ORF">EDB95_2005</name>
</gene>
<feature type="signal peptide" evidence="1">
    <location>
        <begin position="1"/>
        <end position="22"/>
    </location>
</feature>
<accession>A0A4R8DRW7</accession>
<evidence type="ECO:0008006" key="4">
    <source>
        <dbReference type="Google" id="ProtNLM"/>
    </source>
</evidence>
<evidence type="ECO:0000313" key="2">
    <source>
        <dbReference type="EMBL" id="TDX00974.1"/>
    </source>
</evidence>